<dbReference type="EMBL" id="BKCJ011224752">
    <property type="protein sequence ID" value="GFD06412.1"/>
    <property type="molecule type" value="Genomic_DNA"/>
</dbReference>
<dbReference type="AlphaFoldDB" id="A0A699T7G2"/>
<evidence type="ECO:0000313" key="1">
    <source>
        <dbReference type="EMBL" id="GFD06412.1"/>
    </source>
</evidence>
<gene>
    <name evidence="1" type="ORF">Tci_878381</name>
</gene>
<proteinExistence type="predicted"/>
<feature type="non-terminal residue" evidence="1">
    <location>
        <position position="75"/>
    </location>
</feature>
<accession>A0A699T7G2</accession>
<name>A0A699T7G2_TANCI</name>
<sequence>MPEDPYAYVVAAFQALPEPDYVPGPEETEQAPPSPVYIPYVPEPEYPEPIEGRRTDYGFVGSVEAEIRRLIAEDI</sequence>
<protein>
    <submittedName>
        <fullName evidence="1">Uncharacterized protein</fullName>
    </submittedName>
</protein>
<organism evidence="1">
    <name type="scientific">Tanacetum cinerariifolium</name>
    <name type="common">Dalmatian daisy</name>
    <name type="synonym">Chrysanthemum cinerariifolium</name>
    <dbReference type="NCBI Taxonomy" id="118510"/>
    <lineage>
        <taxon>Eukaryota</taxon>
        <taxon>Viridiplantae</taxon>
        <taxon>Streptophyta</taxon>
        <taxon>Embryophyta</taxon>
        <taxon>Tracheophyta</taxon>
        <taxon>Spermatophyta</taxon>
        <taxon>Magnoliopsida</taxon>
        <taxon>eudicotyledons</taxon>
        <taxon>Gunneridae</taxon>
        <taxon>Pentapetalae</taxon>
        <taxon>asterids</taxon>
        <taxon>campanulids</taxon>
        <taxon>Asterales</taxon>
        <taxon>Asteraceae</taxon>
        <taxon>Asteroideae</taxon>
        <taxon>Anthemideae</taxon>
        <taxon>Anthemidinae</taxon>
        <taxon>Tanacetum</taxon>
    </lineage>
</organism>
<comment type="caution">
    <text evidence="1">The sequence shown here is derived from an EMBL/GenBank/DDBJ whole genome shotgun (WGS) entry which is preliminary data.</text>
</comment>
<reference evidence="1" key="1">
    <citation type="journal article" date="2019" name="Sci. Rep.">
        <title>Draft genome of Tanacetum cinerariifolium, the natural source of mosquito coil.</title>
        <authorList>
            <person name="Yamashiro T."/>
            <person name="Shiraishi A."/>
            <person name="Satake H."/>
            <person name="Nakayama K."/>
        </authorList>
    </citation>
    <scope>NUCLEOTIDE SEQUENCE</scope>
</reference>